<gene>
    <name evidence="1" type="ORF">ACAOBT_LOCUS15373</name>
</gene>
<dbReference type="Proteomes" id="UP001152888">
    <property type="component" value="Unassembled WGS sequence"/>
</dbReference>
<keyword evidence="2" id="KW-1185">Reference proteome</keyword>
<protein>
    <submittedName>
        <fullName evidence="1">Uncharacterized protein</fullName>
    </submittedName>
</protein>
<accession>A0A9P0PGX5</accession>
<dbReference type="OrthoDB" id="6049566at2759"/>
<reference evidence="1" key="1">
    <citation type="submission" date="2022-03" db="EMBL/GenBank/DDBJ databases">
        <authorList>
            <person name="Sayadi A."/>
        </authorList>
    </citation>
    <scope>NUCLEOTIDE SEQUENCE</scope>
</reference>
<proteinExistence type="predicted"/>
<dbReference type="EMBL" id="CAKOFQ010006931">
    <property type="protein sequence ID" value="CAH1983106.1"/>
    <property type="molecule type" value="Genomic_DNA"/>
</dbReference>
<dbReference type="AlphaFoldDB" id="A0A9P0PGX5"/>
<evidence type="ECO:0000313" key="2">
    <source>
        <dbReference type="Proteomes" id="UP001152888"/>
    </source>
</evidence>
<organism evidence="1 2">
    <name type="scientific">Acanthoscelides obtectus</name>
    <name type="common">Bean weevil</name>
    <name type="synonym">Bruchus obtectus</name>
    <dbReference type="NCBI Taxonomy" id="200917"/>
    <lineage>
        <taxon>Eukaryota</taxon>
        <taxon>Metazoa</taxon>
        <taxon>Ecdysozoa</taxon>
        <taxon>Arthropoda</taxon>
        <taxon>Hexapoda</taxon>
        <taxon>Insecta</taxon>
        <taxon>Pterygota</taxon>
        <taxon>Neoptera</taxon>
        <taxon>Endopterygota</taxon>
        <taxon>Coleoptera</taxon>
        <taxon>Polyphaga</taxon>
        <taxon>Cucujiformia</taxon>
        <taxon>Chrysomeloidea</taxon>
        <taxon>Chrysomelidae</taxon>
        <taxon>Bruchinae</taxon>
        <taxon>Bruchini</taxon>
        <taxon>Acanthoscelides</taxon>
    </lineage>
</organism>
<comment type="caution">
    <text evidence="1">The sequence shown here is derived from an EMBL/GenBank/DDBJ whole genome shotgun (WGS) entry which is preliminary data.</text>
</comment>
<evidence type="ECO:0000313" key="1">
    <source>
        <dbReference type="EMBL" id="CAH1983106.1"/>
    </source>
</evidence>
<sequence length="364" mass="42094">MPGVQFKADGRGDCVIEATASVYKQTTSDLLRSGSTLDRARSSSIMDHLEGMLDRDQRTAKMRYLTSDSDKSTGSRGFFSSCSLLAKCDCFRRTDRYGVKYFIGNTGYLARRLRSLKNVLLVSVYLILVSLPPTNSAPSSIRMQSNGQRQRHEQQPKWINPCGYPNNCSDPEHGAGASTVSDKDLVTQIVTQTGVALNWAKEFKETYAQRTFNKNSTSLHKMMEDQKIEWLELLPKKLGEELDQEYLKNLVLDDTLLNVYRYLQTIAVGLEQMTWDQEDRNGDFINEFRVMEQQLRSVLCELQNTMCEKSIPIQYNVQRDVMKDEYRRDKDATSISPRDWIIFREYMNTLEYVLQTFRHLKERL</sequence>
<name>A0A9P0PGX5_ACAOB</name>